<name>A0A4V1X1G4_9PLEO</name>
<evidence type="ECO:0000313" key="2">
    <source>
        <dbReference type="EMBL" id="RYO48898.1"/>
    </source>
</evidence>
<keyword evidence="1" id="KW-1133">Transmembrane helix</keyword>
<organism evidence="2 3">
    <name type="scientific">Alternaria arborescens</name>
    <dbReference type="NCBI Taxonomy" id="156630"/>
    <lineage>
        <taxon>Eukaryota</taxon>
        <taxon>Fungi</taxon>
        <taxon>Dikarya</taxon>
        <taxon>Ascomycota</taxon>
        <taxon>Pezizomycotina</taxon>
        <taxon>Dothideomycetes</taxon>
        <taxon>Pleosporomycetidae</taxon>
        <taxon>Pleosporales</taxon>
        <taxon>Pleosporineae</taxon>
        <taxon>Pleosporaceae</taxon>
        <taxon>Alternaria</taxon>
        <taxon>Alternaria sect. Alternaria</taxon>
    </lineage>
</organism>
<keyword evidence="1" id="KW-0472">Membrane</keyword>
<accession>A0A4V1X1G4</accession>
<comment type="caution">
    <text evidence="2">The sequence shown here is derived from an EMBL/GenBank/DDBJ whole genome shotgun (WGS) entry which is preliminary data.</text>
</comment>
<reference evidence="3" key="1">
    <citation type="journal article" date="2019" name="bioRxiv">
        <title>Genomics, evolutionary history and diagnostics of the Alternaria alternata species group including apple and Asian pear pathotypes.</title>
        <authorList>
            <person name="Armitage A.D."/>
            <person name="Cockerton H.M."/>
            <person name="Sreenivasaprasad S."/>
            <person name="Woodhall J.W."/>
            <person name="Lane C.R."/>
            <person name="Harrison R.J."/>
            <person name="Clarkson J.P."/>
        </authorList>
    </citation>
    <scope>NUCLEOTIDE SEQUENCE [LARGE SCALE GENOMIC DNA]</scope>
    <source>
        <strain evidence="3">RGR 97.0016</strain>
    </source>
</reference>
<dbReference type="EMBL" id="PEJP01000047">
    <property type="protein sequence ID" value="RYO48898.1"/>
    <property type="molecule type" value="Genomic_DNA"/>
</dbReference>
<keyword evidence="1" id="KW-0812">Transmembrane</keyword>
<evidence type="ECO:0000313" key="3">
    <source>
        <dbReference type="Proteomes" id="UP000293823"/>
    </source>
</evidence>
<dbReference type="Proteomes" id="UP000293823">
    <property type="component" value="Unassembled WGS sequence"/>
</dbReference>
<proteinExistence type="predicted"/>
<dbReference type="PANTHER" id="PTHR35395">
    <property type="entry name" value="DUF6536 DOMAIN-CONTAINING PROTEIN"/>
    <property type="match status" value="1"/>
</dbReference>
<dbReference type="OrthoDB" id="3695449at2759"/>
<feature type="transmembrane region" description="Helical" evidence="1">
    <location>
        <begin position="86"/>
        <end position="107"/>
    </location>
</feature>
<protein>
    <submittedName>
        <fullName evidence="2">Uncharacterized protein</fullName>
    </submittedName>
</protein>
<dbReference type="PANTHER" id="PTHR35395:SF1">
    <property type="entry name" value="DUF6536 DOMAIN-CONTAINING PROTEIN"/>
    <property type="match status" value="1"/>
</dbReference>
<feature type="transmembrane region" description="Helical" evidence="1">
    <location>
        <begin position="194"/>
        <end position="215"/>
    </location>
</feature>
<gene>
    <name evidence="2" type="ORF">AA0113_g9835</name>
</gene>
<sequence>MVAINLTFFTLNPNSTQFEPINVTTVSVGGPSTVKNLVKESLECVVLPENYTPSWERHAAVSLHVVKAASKKESGTPSTVQVSKRFLILVACFNLIKLVVMLSVLVVDGSAYLVTLGDAASSFLERRDRYTMDKCLLSREGMLKRKDLPKLGRNQNNLSHDKQEIEQLHLRLKGAWLPYSRSYFSPFHKTALNFYVYLSVLSVVIFAGALAGALVSRSAWGTSSTSYMNPAVGQDVATLWSAWLSNVPQLVLSFCYFWINLAWTGMAASEEWNNLGTSRKGLRVTQPYGHQRSTYFLQLPYRWSLPLIIISGTLHWLLSQTFFLVRTETLSFVLPVNNETGIVVPLNDTRPPDLNKESRAAIGFSAMSLMVLLGVLFLLLGVIGAMGLQKRQVRVPVVASCSLAISAACHPPPGDINAHLAKVRWDVTENEVVTGFGHCSLSSKPVTEPEGGRTYY</sequence>
<feature type="transmembrane region" description="Helical" evidence="1">
    <location>
        <begin position="303"/>
        <end position="325"/>
    </location>
</feature>
<dbReference type="AlphaFoldDB" id="A0A4V1X1G4"/>
<feature type="transmembrane region" description="Helical" evidence="1">
    <location>
        <begin position="360"/>
        <end position="388"/>
    </location>
</feature>
<feature type="transmembrane region" description="Helical" evidence="1">
    <location>
        <begin position="236"/>
        <end position="259"/>
    </location>
</feature>
<keyword evidence="3" id="KW-1185">Reference proteome</keyword>
<evidence type="ECO:0000256" key="1">
    <source>
        <dbReference type="SAM" id="Phobius"/>
    </source>
</evidence>